<proteinExistence type="predicted"/>
<keyword evidence="3" id="KW-1185">Reference proteome</keyword>
<evidence type="ECO:0008006" key="4">
    <source>
        <dbReference type="Google" id="ProtNLM"/>
    </source>
</evidence>
<organism evidence="2 3">
    <name type="scientific">Platanthera guangdongensis</name>
    <dbReference type="NCBI Taxonomy" id="2320717"/>
    <lineage>
        <taxon>Eukaryota</taxon>
        <taxon>Viridiplantae</taxon>
        <taxon>Streptophyta</taxon>
        <taxon>Embryophyta</taxon>
        <taxon>Tracheophyta</taxon>
        <taxon>Spermatophyta</taxon>
        <taxon>Magnoliopsida</taxon>
        <taxon>Liliopsida</taxon>
        <taxon>Asparagales</taxon>
        <taxon>Orchidaceae</taxon>
        <taxon>Orchidoideae</taxon>
        <taxon>Orchideae</taxon>
        <taxon>Orchidinae</taxon>
        <taxon>Platanthera</taxon>
    </lineage>
</organism>
<sequence>MSPHSMFQVQANGLIWKAEEEPRPAPASVTPETGQSEHTMLEREVAEIIISLLHQTRRSDSGRRFRRLVPRAVPSDLSFPKWGVKRKRSIHTAVHARTTLAGSCTAEPLSISFSNTLLPSSPSSASKENSGFLQASPQKSSKTSFLDTEPKVVEAYFKTEVFERGLLFWPGWRENSDREYGLPDLNMSAEELAEDELWRRRQQHVLYEIGCRRLAAADARRKRRELQKLKNSINAGAAPFLHRF</sequence>
<dbReference type="Proteomes" id="UP001412067">
    <property type="component" value="Unassembled WGS sequence"/>
</dbReference>
<accession>A0ABR2MP38</accession>
<comment type="caution">
    <text evidence="2">The sequence shown here is derived from an EMBL/GenBank/DDBJ whole genome shotgun (WGS) entry which is preliminary data.</text>
</comment>
<evidence type="ECO:0000313" key="2">
    <source>
        <dbReference type="EMBL" id="KAK8965748.1"/>
    </source>
</evidence>
<name>A0ABR2MP38_9ASPA</name>
<feature type="compositionally biased region" description="Low complexity" evidence="1">
    <location>
        <begin position="118"/>
        <end position="130"/>
    </location>
</feature>
<evidence type="ECO:0000313" key="3">
    <source>
        <dbReference type="Proteomes" id="UP001412067"/>
    </source>
</evidence>
<dbReference type="EMBL" id="JBBWWR010000005">
    <property type="protein sequence ID" value="KAK8965748.1"/>
    <property type="molecule type" value="Genomic_DNA"/>
</dbReference>
<feature type="region of interest" description="Disordered" evidence="1">
    <location>
        <begin position="118"/>
        <end position="144"/>
    </location>
</feature>
<feature type="region of interest" description="Disordered" evidence="1">
    <location>
        <begin position="17"/>
        <end position="37"/>
    </location>
</feature>
<dbReference type="PANTHER" id="PTHR37614:SF2">
    <property type="entry name" value="OS02G0121400 PROTEIN"/>
    <property type="match status" value="1"/>
</dbReference>
<reference evidence="2 3" key="1">
    <citation type="journal article" date="2022" name="Nat. Plants">
        <title>Genomes of leafy and leafless Platanthera orchids illuminate the evolution of mycoheterotrophy.</title>
        <authorList>
            <person name="Li M.H."/>
            <person name="Liu K.W."/>
            <person name="Li Z."/>
            <person name="Lu H.C."/>
            <person name="Ye Q.L."/>
            <person name="Zhang D."/>
            <person name="Wang J.Y."/>
            <person name="Li Y.F."/>
            <person name="Zhong Z.M."/>
            <person name="Liu X."/>
            <person name="Yu X."/>
            <person name="Liu D.K."/>
            <person name="Tu X.D."/>
            <person name="Liu B."/>
            <person name="Hao Y."/>
            <person name="Liao X.Y."/>
            <person name="Jiang Y.T."/>
            <person name="Sun W.H."/>
            <person name="Chen J."/>
            <person name="Chen Y.Q."/>
            <person name="Ai Y."/>
            <person name="Zhai J.W."/>
            <person name="Wu S.S."/>
            <person name="Zhou Z."/>
            <person name="Hsiao Y.Y."/>
            <person name="Wu W.L."/>
            <person name="Chen Y.Y."/>
            <person name="Lin Y.F."/>
            <person name="Hsu J.L."/>
            <person name="Li C.Y."/>
            <person name="Wang Z.W."/>
            <person name="Zhao X."/>
            <person name="Zhong W.Y."/>
            <person name="Ma X.K."/>
            <person name="Ma L."/>
            <person name="Huang J."/>
            <person name="Chen G.Z."/>
            <person name="Huang M.Z."/>
            <person name="Huang L."/>
            <person name="Peng D.H."/>
            <person name="Luo Y.B."/>
            <person name="Zou S.Q."/>
            <person name="Chen S.P."/>
            <person name="Lan S."/>
            <person name="Tsai W.C."/>
            <person name="Van de Peer Y."/>
            <person name="Liu Z.J."/>
        </authorList>
    </citation>
    <scope>NUCLEOTIDE SEQUENCE [LARGE SCALE GENOMIC DNA]</scope>
    <source>
        <strain evidence="2">Lor288</strain>
    </source>
</reference>
<dbReference type="PANTHER" id="PTHR37614">
    <property type="entry name" value="OS02G0121400 PROTEIN"/>
    <property type="match status" value="1"/>
</dbReference>
<gene>
    <name evidence="2" type="ORF">KSP40_PGU019216</name>
</gene>
<evidence type="ECO:0000256" key="1">
    <source>
        <dbReference type="SAM" id="MobiDB-lite"/>
    </source>
</evidence>
<protein>
    <recommendedName>
        <fullName evidence="4">PEHE domain-containing protein</fullName>
    </recommendedName>
</protein>
<feature type="compositionally biased region" description="Polar residues" evidence="1">
    <location>
        <begin position="131"/>
        <end position="144"/>
    </location>
</feature>